<protein>
    <submittedName>
        <fullName evidence="1">Uncharacterized protein</fullName>
    </submittedName>
</protein>
<comment type="caution">
    <text evidence="1">The sequence shown here is derived from an EMBL/GenBank/DDBJ whole genome shotgun (WGS) entry which is preliminary data.</text>
</comment>
<accession>A0A922T9N3</accession>
<dbReference type="AlphaFoldDB" id="A0A922T9N3"/>
<organism evidence="1 2">
    <name type="scientific">Pseudorhizobium pelagicum</name>
    <dbReference type="NCBI Taxonomy" id="1509405"/>
    <lineage>
        <taxon>Bacteria</taxon>
        <taxon>Pseudomonadati</taxon>
        <taxon>Pseudomonadota</taxon>
        <taxon>Alphaproteobacteria</taxon>
        <taxon>Hyphomicrobiales</taxon>
        <taxon>Rhizobiaceae</taxon>
        <taxon>Rhizobium/Agrobacterium group</taxon>
        <taxon>Pseudorhizobium</taxon>
    </lineage>
</organism>
<name>A0A922T9N3_9HYPH</name>
<reference evidence="1 2" key="1">
    <citation type="submission" date="2014-06" db="EMBL/GenBank/DDBJ databases">
        <title>Rhizobium pelagicum/R2-400B4.</title>
        <authorList>
            <person name="Kimes N.E."/>
            <person name="Lopez-Perez M."/>
        </authorList>
    </citation>
    <scope>NUCLEOTIDE SEQUENCE [LARGE SCALE GENOMIC DNA]</scope>
    <source>
        <strain evidence="1 2">R2-400B4</strain>
    </source>
</reference>
<dbReference type="Proteomes" id="UP000052167">
    <property type="component" value="Unassembled WGS sequence"/>
</dbReference>
<sequence length="104" mass="11851">MSTTNHIGIADELIDPTRAKGQMAKMMPLAGVRVIVLHESEGAPPKRHDPHVNAWCSEIVRLYWIGRFAFRVDPPLANCGRFKPAVDHRKVRNLHFFKVIHFQG</sequence>
<keyword evidence="2" id="KW-1185">Reference proteome</keyword>
<evidence type="ECO:0000313" key="2">
    <source>
        <dbReference type="Proteomes" id="UP000052167"/>
    </source>
</evidence>
<dbReference type="EMBL" id="JOKJ01000036">
    <property type="protein sequence ID" value="KEQ03226.1"/>
    <property type="molecule type" value="Genomic_DNA"/>
</dbReference>
<evidence type="ECO:0000313" key="1">
    <source>
        <dbReference type="EMBL" id="KEQ03226.1"/>
    </source>
</evidence>
<gene>
    <name evidence="1" type="ORF">GV68_17680</name>
</gene>
<proteinExistence type="predicted"/>